<dbReference type="InterPro" id="IPR036069">
    <property type="entry name" value="DUF34/NIF3_sf"/>
</dbReference>
<proteinExistence type="predicted"/>
<evidence type="ECO:0000313" key="2">
    <source>
        <dbReference type="EMBL" id="MBW0483993.1"/>
    </source>
</evidence>
<name>A0A9Q3CHJ9_9BASI</name>
<gene>
    <name evidence="2" type="ORF">O181_023708</name>
</gene>
<dbReference type="PANTHER" id="PTHR41774">
    <property type="match status" value="1"/>
</dbReference>
<evidence type="ECO:0000313" key="3">
    <source>
        <dbReference type="Proteomes" id="UP000765509"/>
    </source>
</evidence>
<dbReference type="Proteomes" id="UP000765509">
    <property type="component" value="Unassembled WGS sequence"/>
</dbReference>
<evidence type="ECO:0000256" key="1">
    <source>
        <dbReference type="ARBA" id="ARBA00020998"/>
    </source>
</evidence>
<sequence length="114" mass="12444">MAASASAQRFKFVFFVPTSHLEVCKKAVFAAGAGRYPCSNYTECCFTSVGTGSFRPGEGANPHIGTPGTVEEVQEARLETVCVGEDVTRRAVEALKKAHPYEEVVYDVFKLEDF</sequence>
<dbReference type="AlphaFoldDB" id="A0A9Q3CHJ9"/>
<dbReference type="OrthoDB" id="15981at2759"/>
<comment type="caution">
    <text evidence="2">The sequence shown here is derived from an EMBL/GenBank/DDBJ whole genome shotgun (WGS) entry which is preliminary data.</text>
</comment>
<organism evidence="2 3">
    <name type="scientific">Austropuccinia psidii MF-1</name>
    <dbReference type="NCBI Taxonomy" id="1389203"/>
    <lineage>
        <taxon>Eukaryota</taxon>
        <taxon>Fungi</taxon>
        <taxon>Dikarya</taxon>
        <taxon>Basidiomycota</taxon>
        <taxon>Pucciniomycotina</taxon>
        <taxon>Pucciniomycetes</taxon>
        <taxon>Pucciniales</taxon>
        <taxon>Sphaerophragmiaceae</taxon>
        <taxon>Austropuccinia</taxon>
    </lineage>
</organism>
<accession>A0A9Q3CHJ9</accession>
<reference evidence="2" key="1">
    <citation type="submission" date="2021-03" db="EMBL/GenBank/DDBJ databases">
        <title>Draft genome sequence of rust myrtle Austropuccinia psidii MF-1, a brazilian biotype.</title>
        <authorList>
            <person name="Quecine M.C."/>
            <person name="Pachon D.M.R."/>
            <person name="Bonatelli M.L."/>
            <person name="Correr F.H."/>
            <person name="Franceschini L.M."/>
            <person name="Leite T.F."/>
            <person name="Margarido G.R.A."/>
            <person name="Almeida C.A."/>
            <person name="Ferrarezi J.A."/>
            <person name="Labate C.A."/>
        </authorList>
    </citation>
    <scope>NUCLEOTIDE SEQUENCE</scope>
    <source>
        <strain evidence="2">MF-1</strain>
    </source>
</reference>
<dbReference type="PANTHER" id="PTHR41774:SF1">
    <property type="entry name" value="NGG1P INTERACTING FACTOR NIF3"/>
    <property type="match status" value="1"/>
</dbReference>
<dbReference type="SUPFAM" id="SSF102705">
    <property type="entry name" value="NIF3 (NGG1p interacting factor 3)-like"/>
    <property type="match status" value="1"/>
</dbReference>
<dbReference type="InterPro" id="IPR015867">
    <property type="entry name" value="N-reg_PII/ATP_PRibTrfase_C"/>
</dbReference>
<dbReference type="Gene3D" id="3.30.70.120">
    <property type="match status" value="1"/>
</dbReference>
<keyword evidence="3" id="KW-1185">Reference proteome</keyword>
<protein>
    <recommendedName>
        <fullName evidence="1">ATP phosphoribosyltransferase</fullName>
    </recommendedName>
</protein>
<dbReference type="EMBL" id="AVOT02007476">
    <property type="protein sequence ID" value="MBW0483993.1"/>
    <property type="molecule type" value="Genomic_DNA"/>
</dbReference>